<proteinExistence type="inferred from homology"/>
<comment type="similarity">
    <text evidence="1">Belongs to the tpcK family.</text>
</comment>
<dbReference type="SUPFAM" id="SSF54909">
    <property type="entry name" value="Dimeric alpha+beta barrel"/>
    <property type="match status" value="2"/>
</dbReference>
<dbReference type="InterPro" id="IPR011008">
    <property type="entry name" value="Dimeric_a/b-barrel"/>
</dbReference>
<dbReference type="AlphaFoldDB" id="A0A0N1HAD6"/>
<reference evidence="3 4" key="1">
    <citation type="submission" date="2015-06" db="EMBL/GenBank/DDBJ databases">
        <title>Draft genome of the ant-associated black yeast Phialophora attae CBS 131958.</title>
        <authorList>
            <person name="Moreno L.F."/>
            <person name="Stielow B.J."/>
            <person name="de Hoog S."/>
            <person name="Vicente V.A."/>
            <person name="Weiss V.A."/>
            <person name="de Vries M."/>
            <person name="Cruz L.M."/>
            <person name="Souza E.M."/>
        </authorList>
    </citation>
    <scope>NUCLEOTIDE SEQUENCE [LARGE SCALE GENOMIC DNA]</scope>
    <source>
        <strain evidence="3 4">CBS 131958</strain>
    </source>
</reference>
<evidence type="ECO:0000313" key="3">
    <source>
        <dbReference type="EMBL" id="KPI44842.1"/>
    </source>
</evidence>
<accession>A0A0N1HAD6</accession>
<dbReference type="GO" id="GO:0016491">
    <property type="term" value="F:oxidoreductase activity"/>
    <property type="evidence" value="ECO:0007669"/>
    <property type="project" value="InterPro"/>
</dbReference>
<dbReference type="Pfam" id="PF07110">
    <property type="entry name" value="EthD"/>
    <property type="match status" value="2"/>
</dbReference>
<sequence>MIKLVHVTARKPSLSKVEFYDRWLNRHGPSVHSHARTLRMKKCVQSHLIDSPLNEALRSPRGMLPPVDGINEVWWDSLEDLQAAFTSPEGLAALEELGSDEESITDPSRSHIFLTKEHVIFDNTSPSTKSPVGDETTIKVTYLVVKRDGTTRDACHKTWLDDHGPYVTQFAKALNMDKYVQSHTITDDFSESLREKSGFAKALDGITEVWIVDPSKSPQDIAATGGSTRLIEDEKRFVELGQSRCFVTKEHVIFDFR</sequence>
<name>A0A0N1HAD6_9EURO</name>
<feature type="domain" description="EthD" evidence="2">
    <location>
        <begin position="147"/>
        <end position="239"/>
    </location>
</feature>
<dbReference type="RefSeq" id="XP_018004805.1">
    <property type="nucleotide sequence ID" value="XM_018142298.1"/>
</dbReference>
<evidence type="ECO:0000313" key="4">
    <source>
        <dbReference type="Proteomes" id="UP000038010"/>
    </source>
</evidence>
<dbReference type="Gene3D" id="3.30.70.100">
    <property type="match status" value="2"/>
</dbReference>
<dbReference type="GeneID" id="28734178"/>
<evidence type="ECO:0000256" key="1">
    <source>
        <dbReference type="ARBA" id="ARBA00005986"/>
    </source>
</evidence>
<comment type="caution">
    <text evidence="3">The sequence shown here is derived from an EMBL/GenBank/DDBJ whole genome shotgun (WGS) entry which is preliminary data.</text>
</comment>
<feature type="domain" description="EthD" evidence="2">
    <location>
        <begin position="11"/>
        <end position="108"/>
    </location>
</feature>
<dbReference type="EMBL" id="LFJN01000002">
    <property type="protein sequence ID" value="KPI44842.1"/>
    <property type="molecule type" value="Genomic_DNA"/>
</dbReference>
<dbReference type="InterPro" id="IPR009799">
    <property type="entry name" value="EthD_dom"/>
</dbReference>
<organism evidence="3 4">
    <name type="scientific">Cyphellophora attinorum</name>
    <dbReference type="NCBI Taxonomy" id="1664694"/>
    <lineage>
        <taxon>Eukaryota</taxon>
        <taxon>Fungi</taxon>
        <taxon>Dikarya</taxon>
        <taxon>Ascomycota</taxon>
        <taxon>Pezizomycotina</taxon>
        <taxon>Eurotiomycetes</taxon>
        <taxon>Chaetothyriomycetidae</taxon>
        <taxon>Chaetothyriales</taxon>
        <taxon>Cyphellophoraceae</taxon>
        <taxon>Cyphellophora</taxon>
    </lineage>
</organism>
<dbReference type="VEuPathDB" id="FungiDB:AB675_2334"/>
<protein>
    <recommendedName>
        <fullName evidence="2">EthD domain-containing protein</fullName>
    </recommendedName>
</protein>
<dbReference type="Proteomes" id="UP000038010">
    <property type="component" value="Unassembled WGS sequence"/>
</dbReference>
<gene>
    <name evidence="3" type="ORF">AB675_2334</name>
</gene>
<keyword evidence="4" id="KW-1185">Reference proteome</keyword>
<dbReference type="OrthoDB" id="3183782at2759"/>
<evidence type="ECO:0000259" key="2">
    <source>
        <dbReference type="Pfam" id="PF07110"/>
    </source>
</evidence>